<keyword evidence="1" id="KW-1133">Transmembrane helix</keyword>
<name>A0ABU7TLF2_9HYPH</name>
<feature type="transmembrane region" description="Helical" evidence="1">
    <location>
        <begin position="41"/>
        <end position="60"/>
    </location>
</feature>
<organism evidence="2 3">
    <name type="scientific">Methylobacterium oryzae</name>
    <dbReference type="NCBI Taxonomy" id="334852"/>
    <lineage>
        <taxon>Bacteria</taxon>
        <taxon>Pseudomonadati</taxon>
        <taxon>Pseudomonadota</taxon>
        <taxon>Alphaproteobacteria</taxon>
        <taxon>Hyphomicrobiales</taxon>
        <taxon>Methylobacteriaceae</taxon>
        <taxon>Methylobacterium</taxon>
    </lineage>
</organism>
<feature type="transmembrane region" description="Helical" evidence="1">
    <location>
        <begin position="191"/>
        <end position="209"/>
    </location>
</feature>
<keyword evidence="3" id="KW-1185">Reference proteome</keyword>
<feature type="transmembrane region" description="Helical" evidence="1">
    <location>
        <begin position="221"/>
        <end position="241"/>
    </location>
</feature>
<feature type="transmembrane region" description="Helical" evidence="1">
    <location>
        <begin position="72"/>
        <end position="88"/>
    </location>
</feature>
<evidence type="ECO:0000313" key="2">
    <source>
        <dbReference type="EMBL" id="MEE7490614.1"/>
    </source>
</evidence>
<comment type="caution">
    <text evidence="2">The sequence shown here is derived from an EMBL/GenBank/DDBJ whole genome shotgun (WGS) entry which is preliminary data.</text>
</comment>
<dbReference type="Proteomes" id="UP001355206">
    <property type="component" value="Unassembled WGS sequence"/>
</dbReference>
<evidence type="ECO:0008006" key="4">
    <source>
        <dbReference type="Google" id="ProtNLM"/>
    </source>
</evidence>
<dbReference type="EMBL" id="MLCA01000002">
    <property type="protein sequence ID" value="MEE7490614.1"/>
    <property type="molecule type" value="Genomic_DNA"/>
</dbReference>
<feature type="transmembrane region" description="Helical" evidence="1">
    <location>
        <begin position="166"/>
        <end position="184"/>
    </location>
</feature>
<keyword evidence="1" id="KW-0812">Transmembrane</keyword>
<gene>
    <name evidence="2" type="ORF">MOTC310_09040</name>
</gene>
<dbReference type="RefSeq" id="WP_091778568.1">
    <property type="nucleotide sequence ID" value="NZ_MLCA01000002.1"/>
</dbReference>
<feature type="transmembrane region" description="Helical" evidence="1">
    <location>
        <begin position="12"/>
        <end position="34"/>
    </location>
</feature>
<keyword evidence="1" id="KW-0472">Membrane</keyword>
<evidence type="ECO:0000313" key="3">
    <source>
        <dbReference type="Proteomes" id="UP001355206"/>
    </source>
</evidence>
<evidence type="ECO:0000256" key="1">
    <source>
        <dbReference type="SAM" id="Phobius"/>
    </source>
</evidence>
<protein>
    <recommendedName>
        <fullName evidence="4">GDT1 family protein</fullName>
    </recommendedName>
</protein>
<feature type="transmembrane region" description="Helical" evidence="1">
    <location>
        <begin position="142"/>
        <end position="160"/>
    </location>
</feature>
<reference evidence="2 3" key="1">
    <citation type="journal article" date="2012" name="Genet. Mol. Biol.">
        <title>Analysis of 16S rRNA and mxaF genes revealing insights into Methylobacterium niche-specific plant association.</title>
        <authorList>
            <person name="Dourado M.N."/>
            <person name="Andreote F.D."/>
            <person name="Dini-Andreote F."/>
            <person name="Conti R."/>
            <person name="Araujo J.M."/>
            <person name="Araujo W.L."/>
        </authorList>
    </citation>
    <scope>NUCLEOTIDE SEQUENCE [LARGE SCALE GENOMIC DNA]</scope>
    <source>
        <strain evidence="2 3">TC3-10</strain>
    </source>
</reference>
<proteinExistence type="predicted"/>
<sequence length="254" mass="26305">MTVDWIHAWPTALAAFLASAVEFVEALTVVLAVGAIRGWRGALTGTSAALALLLAVVLMFGPALTRIPLQDVQLVVGGLLLLFGLRWLRKAVLRAAGVIPLHDETVAYERETGSLRAAGPSDGAWDAVGFATAFKITMLEGLEVVFIVIAVGAGGAGLLVPASVGAVAALLLVAALGLILHRPLSTVPENALKFVVGVLLAAFGTFWVGEGISLDWPGADWSILGLTLGFLAVASLAVPLCRRRAGTGQFLALR</sequence>
<accession>A0ABU7TLF2</accession>